<gene>
    <name evidence="2" type="ORF">IX53_01495</name>
</gene>
<dbReference type="AlphaFoldDB" id="A0A0G2Z579"/>
<protein>
    <recommendedName>
        <fullName evidence="4">Asp23/Gls24 family envelope stress response protein</fullName>
    </recommendedName>
</protein>
<evidence type="ECO:0000313" key="3">
    <source>
        <dbReference type="Proteomes" id="UP000035159"/>
    </source>
</evidence>
<dbReference type="KEGG" id="kpf:IX53_01495"/>
<dbReference type="PANTHER" id="PTHR34297:SF2">
    <property type="entry name" value="ASP23_GLS24 FAMILY ENVELOPE STRESS RESPONSE PROTEIN"/>
    <property type="match status" value="1"/>
</dbReference>
<sequence length="130" mass="14740">MNYDETELGKIEISDPVIRDLAVHSYMEFNGLPFDDQKAKKEAKTAVDIEVEELESGKKQVKINIATKVKYGEPIPEFARNLQKKIKEDVENLSGLEVSEVYVKILDVVEAIESEPVETVEPEEDEEEGK</sequence>
<evidence type="ECO:0000256" key="1">
    <source>
        <dbReference type="ARBA" id="ARBA00005721"/>
    </source>
</evidence>
<dbReference type="InterPro" id="IPR005531">
    <property type="entry name" value="Asp23"/>
</dbReference>
<dbReference type="STRING" id="1330330.IX53_01495"/>
<dbReference type="Pfam" id="PF03780">
    <property type="entry name" value="Asp23"/>
    <property type="match status" value="1"/>
</dbReference>
<dbReference type="Proteomes" id="UP000035159">
    <property type="component" value="Chromosome"/>
</dbReference>
<organism evidence="2 3">
    <name type="scientific">Kosmotoga pacifica</name>
    <dbReference type="NCBI Taxonomy" id="1330330"/>
    <lineage>
        <taxon>Bacteria</taxon>
        <taxon>Thermotogati</taxon>
        <taxon>Thermotogota</taxon>
        <taxon>Thermotogae</taxon>
        <taxon>Kosmotogales</taxon>
        <taxon>Kosmotogaceae</taxon>
        <taxon>Kosmotoga</taxon>
    </lineage>
</organism>
<proteinExistence type="inferred from homology"/>
<reference evidence="2 3" key="1">
    <citation type="submission" date="2015-04" db="EMBL/GenBank/DDBJ databases">
        <title>Complete Genome Sequence of Kosmotoga pacifica SLHLJ1.</title>
        <authorList>
            <person name="Jiang L.J."/>
            <person name="Shao Z.Z."/>
            <person name="Jebbar M."/>
        </authorList>
    </citation>
    <scope>NUCLEOTIDE SEQUENCE [LARGE SCALE GENOMIC DNA]</scope>
    <source>
        <strain evidence="2 3">SLHLJ1</strain>
    </source>
</reference>
<name>A0A0G2Z579_9BACT</name>
<dbReference type="PATRIC" id="fig|1330330.3.peg.304"/>
<dbReference type="PANTHER" id="PTHR34297">
    <property type="entry name" value="HYPOTHETICAL CYTOSOLIC PROTEIN-RELATED"/>
    <property type="match status" value="1"/>
</dbReference>
<evidence type="ECO:0008006" key="4">
    <source>
        <dbReference type="Google" id="ProtNLM"/>
    </source>
</evidence>
<evidence type="ECO:0000313" key="2">
    <source>
        <dbReference type="EMBL" id="AKI96712.1"/>
    </source>
</evidence>
<accession>A0A0G2Z579</accession>
<dbReference type="RefSeq" id="WP_047753847.1">
    <property type="nucleotide sequence ID" value="NZ_CAJUHA010000022.1"/>
</dbReference>
<keyword evidence="3" id="KW-1185">Reference proteome</keyword>
<dbReference type="EMBL" id="CP011232">
    <property type="protein sequence ID" value="AKI96712.1"/>
    <property type="molecule type" value="Genomic_DNA"/>
</dbReference>
<dbReference type="OrthoDB" id="47517at2"/>
<comment type="similarity">
    <text evidence="1">Belongs to the asp23 family.</text>
</comment>